<feature type="region of interest" description="Disordered" evidence="1">
    <location>
        <begin position="1"/>
        <end position="20"/>
    </location>
</feature>
<protein>
    <submittedName>
        <fullName evidence="2">Uncharacterized protein</fullName>
    </submittedName>
</protein>
<dbReference type="EMBL" id="LECT01000017">
    <property type="protein sequence ID" value="KLU05706.1"/>
    <property type="molecule type" value="Genomic_DNA"/>
</dbReference>
<reference evidence="2" key="1">
    <citation type="submission" date="2015-05" db="EMBL/GenBank/DDBJ databases">
        <title>Permanent draft genome of Rhodopirellula islandicus K833.</title>
        <authorList>
            <person name="Kizina J."/>
            <person name="Richter M."/>
            <person name="Glockner F.O."/>
            <person name="Harder J."/>
        </authorList>
    </citation>
    <scope>NUCLEOTIDE SEQUENCE [LARGE SCALE GENOMIC DNA]</scope>
    <source>
        <strain evidence="2">K833</strain>
    </source>
</reference>
<proteinExistence type="predicted"/>
<feature type="compositionally biased region" description="Polar residues" evidence="1">
    <location>
        <begin position="1"/>
        <end position="12"/>
    </location>
</feature>
<keyword evidence="3" id="KW-1185">Reference proteome</keyword>
<dbReference type="Proteomes" id="UP000036367">
    <property type="component" value="Unassembled WGS sequence"/>
</dbReference>
<gene>
    <name evidence="2" type="ORF">RISK_002338</name>
</gene>
<organism evidence="2 3">
    <name type="scientific">Rhodopirellula islandica</name>
    <dbReference type="NCBI Taxonomy" id="595434"/>
    <lineage>
        <taxon>Bacteria</taxon>
        <taxon>Pseudomonadati</taxon>
        <taxon>Planctomycetota</taxon>
        <taxon>Planctomycetia</taxon>
        <taxon>Pirellulales</taxon>
        <taxon>Pirellulaceae</taxon>
        <taxon>Rhodopirellula</taxon>
    </lineage>
</organism>
<dbReference type="AlphaFoldDB" id="A0A0J1BGP7"/>
<evidence type="ECO:0000256" key="1">
    <source>
        <dbReference type="SAM" id="MobiDB-lite"/>
    </source>
</evidence>
<sequence length="46" mass="4721">MSRASNGATVEQDSSRAGKAVSLPWQCCSMCLSTGGLSVSTEIEQG</sequence>
<accession>A0A0J1BGP7</accession>
<evidence type="ECO:0000313" key="2">
    <source>
        <dbReference type="EMBL" id="KLU05706.1"/>
    </source>
</evidence>
<comment type="caution">
    <text evidence="2">The sequence shown here is derived from an EMBL/GenBank/DDBJ whole genome shotgun (WGS) entry which is preliminary data.</text>
</comment>
<name>A0A0J1BGP7_RHOIS</name>
<evidence type="ECO:0000313" key="3">
    <source>
        <dbReference type="Proteomes" id="UP000036367"/>
    </source>
</evidence>